<proteinExistence type="predicted"/>
<keyword evidence="1" id="KW-0805">Transcription regulation</keyword>
<dbReference type="SUPFAM" id="SSF51206">
    <property type="entry name" value="cAMP-binding domain-like"/>
    <property type="match status" value="1"/>
</dbReference>
<sequence>MLQATHFHPVLEIASAALLGSKPNCLQALFRKQPVEHLATGQSLFFEGDAAKHLFEVVEGNLRIFRIISDGRRVITGFLHAGDIVGVSLKNHYLYSAEAVTDTKVRRFSRKAFEAEISNSPELRPEVFARLRDEMAAAQDQMVLLSCKDAEERLCSFLLKQLRRDPGHCRSNAIVELPMTRLDMADYLGLTIETVSRTMTKLTNKGVLMAAGRHCVRIMKYATLVQLSGDHDEYDSDESGLIAYAGRQRQ</sequence>
<keyword evidence="2" id="KW-0238">DNA-binding</keyword>
<accession>A0A2Z4YRB2</accession>
<dbReference type="InterPro" id="IPR014710">
    <property type="entry name" value="RmlC-like_jellyroll"/>
</dbReference>
<evidence type="ECO:0000313" key="7">
    <source>
        <dbReference type="Proteomes" id="UP000251166"/>
    </source>
</evidence>
<dbReference type="SUPFAM" id="SSF46785">
    <property type="entry name" value="Winged helix' DNA-binding domain"/>
    <property type="match status" value="1"/>
</dbReference>
<dbReference type="CDD" id="cd00092">
    <property type="entry name" value="HTH_CRP"/>
    <property type="match status" value="1"/>
</dbReference>
<evidence type="ECO:0000259" key="4">
    <source>
        <dbReference type="PROSITE" id="PS50042"/>
    </source>
</evidence>
<dbReference type="Pfam" id="PF00027">
    <property type="entry name" value="cNMP_binding"/>
    <property type="match status" value="1"/>
</dbReference>
<dbReference type="SMART" id="SM00419">
    <property type="entry name" value="HTH_CRP"/>
    <property type="match status" value="1"/>
</dbReference>
<dbReference type="Gene3D" id="2.60.120.10">
    <property type="entry name" value="Jelly Rolls"/>
    <property type="match status" value="1"/>
</dbReference>
<feature type="domain" description="Cyclic nucleotide-binding" evidence="4">
    <location>
        <begin position="37"/>
        <end position="86"/>
    </location>
</feature>
<dbReference type="PROSITE" id="PS00042">
    <property type="entry name" value="HTH_CRP_1"/>
    <property type="match status" value="1"/>
</dbReference>
<dbReference type="InterPro" id="IPR018490">
    <property type="entry name" value="cNMP-bd_dom_sf"/>
</dbReference>
<dbReference type="Gene3D" id="1.10.10.10">
    <property type="entry name" value="Winged helix-like DNA-binding domain superfamily/Winged helix DNA-binding domain"/>
    <property type="match status" value="1"/>
</dbReference>
<geneLocation type="plasmid" evidence="6 7">
    <name>unnamed1</name>
</geneLocation>
<dbReference type="Proteomes" id="UP000251166">
    <property type="component" value="Plasmid unnamed1"/>
</dbReference>
<reference evidence="6 7" key="1">
    <citation type="submission" date="2018-07" db="EMBL/GenBank/DDBJ databases">
        <title>Rhizobium leguminosarum strain:ATCC 14479 Genome sequencing and assembly.</title>
        <authorList>
            <person name="Chakraborty R."/>
        </authorList>
    </citation>
    <scope>NUCLEOTIDE SEQUENCE [LARGE SCALE GENOMIC DNA]</scope>
    <source>
        <strain evidence="6 7">ATCC 14479</strain>
        <plasmid evidence="7">Plasmid unnamed1</plasmid>
    </source>
</reference>
<dbReference type="InterPro" id="IPR036388">
    <property type="entry name" value="WH-like_DNA-bd_sf"/>
</dbReference>
<dbReference type="Pfam" id="PF13545">
    <property type="entry name" value="HTH_Crp_2"/>
    <property type="match status" value="1"/>
</dbReference>
<name>A0A2Z4YRB2_RHILE</name>
<gene>
    <name evidence="6" type="ORF">DLJ82_5421</name>
</gene>
<dbReference type="RefSeq" id="WP_112907493.1">
    <property type="nucleotide sequence ID" value="NZ_CP030761.1"/>
</dbReference>
<evidence type="ECO:0000256" key="3">
    <source>
        <dbReference type="ARBA" id="ARBA00023163"/>
    </source>
</evidence>
<evidence type="ECO:0000256" key="1">
    <source>
        <dbReference type="ARBA" id="ARBA00023015"/>
    </source>
</evidence>
<keyword evidence="3" id="KW-0804">Transcription</keyword>
<dbReference type="PANTHER" id="PTHR24567:SF75">
    <property type="entry name" value="FUMARATE AND NITRATE REDUCTION REGULATORY PROTEIN"/>
    <property type="match status" value="1"/>
</dbReference>
<dbReference type="PRINTS" id="PR00034">
    <property type="entry name" value="HTHCRP"/>
</dbReference>
<evidence type="ECO:0000256" key="2">
    <source>
        <dbReference type="ARBA" id="ARBA00023125"/>
    </source>
</evidence>
<protein>
    <submittedName>
        <fullName evidence="6">Cyclic nucleotide-binding domain family protein</fullName>
    </submittedName>
</protein>
<dbReference type="PROSITE" id="PS51063">
    <property type="entry name" value="HTH_CRP_2"/>
    <property type="match status" value="1"/>
</dbReference>
<dbReference type="InterPro" id="IPR036390">
    <property type="entry name" value="WH_DNA-bd_sf"/>
</dbReference>
<dbReference type="GO" id="GO:0003700">
    <property type="term" value="F:DNA-binding transcription factor activity"/>
    <property type="evidence" value="ECO:0007669"/>
    <property type="project" value="InterPro"/>
</dbReference>
<dbReference type="GO" id="GO:0003677">
    <property type="term" value="F:DNA binding"/>
    <property type="evidence" value="ECO:0007669"/>
    <property type="project" value="UniProtKB-KW"/>
</dbReference>
<dbReference type="InterPro" id="IPR000595">
    <property type="entry name" value="cNMP-bd_dom"/>
</dbReference>
<dbReference type="PROSITE" id="PS50042">
    <property type="entry name" value="CNMP_BINDING_3"/>
    <property type="match status" value="1"/>
</dbReference>
<keyword evidence="6" id="KW-0614">Plasmid</keyword>
<dbReference type="AlphaFoldDB" id="A0A2Z4YRB2"/>
<dbReference type="InterPro" id="IPR050397">
    <property type="entry name" value="Env_Response_Regulators"/>
</dbReference>
<dbReference type="InterPro" id="IPR018335">
    <property type="entry name" value="Tscrpt_reg_HTH_Crp-type_CS"/>
</dbReference>
<dbReference type="CDD" id="cd00038">
    <property type="entry name" value="CAP_ED"/>
    <property type="match status" value="1"/>
</dbReference>
<dbReference type="InterPro" id="IPR012318">
    <property type="entry name" value="HTH_CRP"/>
</dbReference>
<dbReference type="SMART" id="SM00100">
    <property type="entry name" value="cNMP"/>
    <property type="match status" value="1"/>
</dbReference>
<evidence type="ECO:0000313" key="6">
    <source>
        <dbReference type="EMBL" id="AXA42982.1"/>
    </source>
</evidence>
<dbReference type="EMBL" id="CP030761">
    <property type="protein sequence ID" value="AXA42982.1"/>
    <property type="molecule type" value="Genomic_DNA"/>
</dbReference>
<dbReference type="PANTHER" id="PTHR24567">
    <property type="entry name" value="CRP FAMILY TRANSCRIPTIONAL REGULATORY PROTEIN"/>
    <property type="match status" value="1"/>
</dbReference>
<evidence type="ECO:0000259" key="5">
    <source>
        <dbReference type="PROSITE" id="PS51063"/>
    </source>
</evidence>
<feature type="domain" description="HTH crp-type" evidence="5">
    <location>
        <begin position="148"/>
        <end position="222"/>
    </location>
</feature>
<organism evidence="6 7">
    <name type="scientific">Rhizobium leguminosarum</name>
    <dbReference type="NCBI Taxonomy" id="384"/>
    <lineage>
        <taxon>Bacteria</taxon>
        <taxon>Pseudomonadati</taxon>
        <taxon>Pseudomonadota</taxon>
        <taxon>Alphaproteobacteria</taxon>
        <taxon>Hyphomicrobiales</taxon>
        <taxon>Rhizobiaceae</taxon>
        <taxon>Rhizobium/Agrobacterium group</taxon>
        <taxon>Rhizobium</taxon>
    </lineage>
</organism>
<dbReference type="GO" id="GO:0005829">
    <property type="term" value="C:cytosol"/>
    <property type="evidence" value="ECO:0007669"/>
    <property type="project" value="TreeGrafter"/>
</dbReference>